<dbReference type="CDD" id="cd16830">
    <property type="entry name" value="HemS-like_N"/>
    <property type="match status" value="1"/>
</dbReference>
<dbReference type="SUPFAM" id="SSF144064">
    <property type="entry name" value="Heme iron utilization protein-like"/>
    <property type="match status" value="1"/>
</dbReference>
<proteinExistence type="predicted"/>
<dbReference type="RefSeq" id="WP_100103614.1">
    <property type="nucleotide sequence ID" value="NZ_CAWNMT010000001.1"/>
</dbReference>
<feature type="domain" description="Haemin-degrading HemS/ChuX" evidence="1">
    <location>
        <begin position="28"/>
        <end position="158"/>
    </location>
</feature>
<dbReference type="InterPro" id="IPR007845">
    <property type="entry name" value="HemS/ChuX_dom"/>
</dbReference>
<dbReference type="EMBL" id="CP017606">
    <property type="protein sequence ID" value="ATW30446.1"/>
    <property type="molecule type" value="Genomic_DNA"/>
</dbReference>
<dbReference type="CDD" id="cd16831">
    <property type="entry name" value="HemS-like_C"/>
    <property type="match status" value="1"/>
</dbReference>
<dbReference type="Proteomes" id="UP000230008">
    <property type="component" value="Chromosome"/>
</dbReference>
<feature type="domain" description="Haemin-degrading HemS/ChuX" evidence="1">
    <location>
        <begin position="213"/>
        <end position="344"/>
    </location>
</feature>
<dbReference type="InterPro" id="IPR053733">
    <property type="entry name" value="Heme_Transport_Util_sf"/>
</dbReference>
<reference evidence="3" key="2">
    <citation type="submission" date="2017-11" db="EMBL/GenBank/DDBJ databases">
        <title>PacBio sequencing of new strain of the secondary endosymbiont Candidatus Hamiltonella defensa.</title>
        <authorList>
            <person name="Strand M.R."/>
            <person name="Oliver K."/>
        </authorList>
    </citation>
    <scope>NUCLEOTIDE SEQUENCE [LARGE SCALE GENOMIC DNA]</scope>
    <source>
        <strain evidence="3">A2C</strain>
    </source>
</reference>
<sequence>MLSSFYKEALQTQQNHSHKNTAIDERLNISTAESMQARLGQGVQYLQADVRTLLSELESVGTTLSITRNQHAIHEVIGRYENQRIIPNGHSGVILNPGALDLRLFFNQFGHVFSLEEPGSTGPKYSIHFYNTQGHGVHEVHCINETDKTAWLAVIKKYATETPGAPHISAEKPNQTPSQKTFEPSNELIQEIEMQWRAMDDVHQFFKLLNQYGVKRTQLFHAVKNQDLARRVKNTALISLLEESSQEQNNIMIFVPNRACTQIFTGAIEYVMLTPQHPWMTASNSTFRLHLNINAITESWITRKNTKDGFVTSLEVFDANGDQIVQLFGQRAEGQHEQKQWRRQTFSLLSY</sequence>
<evidence type="ECO:0000259" key="1">
    <source>
        <dbReference type="Pfam" id="PF05171"/>
    </source>
</evidence>
<dbReference type="Gene3D" id="3.40.1570.10">
    <property type="entry name" value="HemS/ChuS/ChuX like domains"/>
    <property type="match status" value="2"/>
</dbReference>
<name>A0A2D3T3S8_9ENTR</name>
<evidence type="ECO:0000313" key="2">
    <source>
        <dbReference type="EMBL" id="ATW30446.1"/>
    </source>
</evidence>
<organism evidence="2 3">
    <name type="scientific">Candidatus Williamhamiltonella defendens</name>
    <dbReference type="NCBI Taxonomy" id="138072"/>
    <lineage>
        <taxon>Bacteria</taxon>
        <taxon>Pseudomonadati</taxon>
        <taxon>Pseudomonadota</taxon>
        <taxon>Gammaproteobacteria</taxon>
        <taxon>Enterobacterales</taxon>
        <taxon>Enterobacteriaceae</taxon>
        <taxon>aphid secondary symbionts</taxon>
        <taxon>Candidatus Williamhamiltonella</taxon>
    </lineage>
</organism>
<reference evidence="3" key="1">
    <citation type="submission" date="2016-10" db="EMBL/GenBank/DDBJ databases">
        <authorList>
            <person name="Chevignon G."/>
        </authorList>
    </citation>
    <scope>NUCLEOTIDE SEQUENCE [LARGE SCALE GENOMIC DNA]</scope>
    <source>
        <strain evidence="3">A2C</strain>
    </source>
</reference>
<accession>A0A2D3T3S8</accession>
<gene>
    <name evidence="2" type="ORF">BJP41_09050</name>
</gene>
<protein>
    <submittedName>
        <fullName evidence="2">Hemin-degrading factor</fullName>
    </submittedName>
</protein>
<dbReference type="GO" id="GO:0006826">
    <property type="term" value="P:iron ion transport"/>
    <property type="evidence" value="ECO:0007669"/>
    <property type="project" value="InterPro"/>
</dbReference>
<dbReference type="Pfam" id="PF05171">
    <property type="entry name" value="HemS"/>
    <property type="match status" value="2"/>
</dbReference>
<dbReference type="AlphaFoldDB" id="A0A2D3T3S8"/>
<evidence type="ECO:0000313" key="3">
    <source>
        <dbReference type="Proteomes" id="UP000230008"/>
    </source>
</evidence>